<comment type="caution">
    <text evidence="2">The sequence shown here is derived from an EMBL/GenBank/DDBJ whole genome shotgun (WGS) entry which is preliminary data.</text>
</comment>
<feature type="region of interest" description="Disordered" evidence="1">
    <location>
        <begin position="24"/>
        <end position="50"/>
    </location>
</feature>
<name>A0A9N8ZPZ1_9GLOM</name>
<evidence type="ECO:0000256" key="1">
    <source>
        <dbReference type="SAM" id="MobiDB-lite"/>
    </source>
</evidence>
<evidence type="ECO:0000313" key="2">
    <source>
        <dbReference type="EMBL" id="CAG8503313.1"/>
    </source>
</evidence>
<keyword evidence="3" id="KW-1185">Reference proteome</keyword>
<accession>A0A9N8ZPZ1</accession>
<sequence>MFTGPLISSLKLEDGVMSQLNSTALRQDNSRDNKSNPTFTQQTDKLAKAN</sequence>
<dbReference type="EMBL" id="CAJVQA010001122">
    <property type="protein sequence ID" value="CAG8503313.1"/>
    <property type="molecule type" value="Genomic_DNA"/>
</dbReference>
<protein>
    <submittedName>
        <fullName evidence="2">15435_t:CDS:1</fullName>
    </submittedName>
</protein>
<organism evidence="2 3">
    <name type="scientific">Cetraspora pellucida</name>
    <dbReference type="NCBI Taxonomy" id="1433469"/>
    <lineage>
        <taxon>Eukaryota</taxon>
        <taxon>Fungi</taxon>
        <taxon>Fungi incertae sedis</taxon>
        <taxon>Mucoromycota</taxon>
        <taxon>Glomeromycotina</taxon>
        <taxon>Glomeromycetes</taxon>
        <taxon>Diversisporales</taxon>
        <taxon>Gigasporaceae</taxon>
        <taxon>Cetraspora</taxon>
    </lineage>
</organism>
<dbReference type="AlphaFoldDB" id="A0A9N8ZPZ1"/>
<reference evidence="2" key="1">
    <citation type="submission" date="2021-06" db="EMBL/GenBank/DDBJ databases">
        <authorList>
            <person name="Kallberg Y."/>
            <person name="Tangrot J."/>
            <person name="Rosling A."/>
        </authorList>
    </citation>
    <scope>NUCLEOTIDE SEQUENCE</scope>
    <source>
        <strain evidence="2">FL966</strain>
    </source>
</reference>
<gene>
    <name evidence="2" type="ORF">CPELLU_LOCUS2557</name>
</gene>
<proteinExistence type="predicted"/>
<feature type="compositionally biased region" description="Polar residues" evidence="1">
    <location>
        <begin position="35"/>
        <end position="44"/>
    </location>
</feature>
<dbReference type="Proteomes" id="UP000789759">
    <property type="component" value="Unassembled WGS sequence"/>
</dbReference>
<evidence type="ECO:0000313" key="3">
    <source>
        <dbReference type="Proteomes" id="UP000789759"/>
    </source>
</evidence>